<dbReference type="Proteomes" id="UP000001070">
    <property type="component" value="Unassembled WGS sequence"/>
</dbReference>
<evidence type="ECO:0000256" key="1">
    <source>
        <dbReference type="ARBA" id="ARBA00004141"/>
    </source>
</evidence>
<accession>B4JF19</accession>
<dbReference type="InterPro" id="IPR002490">
    <property type="entry name" value="V-ATPase_116kDa_su"/>
</dbReference>
<dbReference type="OrthoDB" id="10264220at2759"/>
<dbReference type="InParanoid" id="B4JF19"/>
<dbReference type="OMA" id="FIDMILM"/>
<protein>
    <recommendedName>
        <fullName evidence="9">V-type proton ATPase subunit a</fullName>
    </recommendedName>
</protein>
<dbReference type="PANTHER" id="PTHR11629:SF61">
    <property type="entry name" value="V-TYPE PROTON ATPASE SUBUNIT A"/>
    <property type="match status" value="1"/>
</dbReference>
<keyword evidence="7 9" id="KW-0406">Ion transport</keyword>
<sequence>MCSKIKGWLLGTGQEDNIFRSEKMSLAQMFLQPEAAYETISQLGELGCVQFRDMNEGMTAQQRKFVNEVRRCDELERKIRYTTSELQKDGFKVVDLIEDFPPAPNPKEIIELEMLLEKTESEIIELSANNVRLQTNALELTEMIQVLERTEQFFSDQESHNFDLNKRGTHNDPEKCDGSLGFVAGVIRRERQFAFERMMWRISRGNVLIRSCEMEAPVKDPRTGDMVNKTIFVVFFQGDQLQSRIRKVCTGFHASMYPCPSSHQERVDMIKSVHTRIEDLKIIISQTEDHRSCVLKAILKQLPTWSAMIKKMKAIYFTLNMFNVDLGSKCLIGECWVPQRHLEEVEAVLSEASLALGSTVPTIFNILDTRKEPPTYFRTNKFTYGFQTLIDAYGIAKYREVNPGLYTCISFPFLFAVMFGDMGHGFLVFLLGLWMVVDEKRLVKKRAGEIWKILFGGRYIIMLMGLFAVYTGFHYNDCFSKSYNIFGSHWVLQYNRTTVLTNPALQLNPATDQRGVYPMGIDPIWQSASNKIIFLNTYKMKLSIIFGVLHMIFGVCLSVENFVYFKKYSLIFLQFLPQVIFLIMLFGYMVFMMFFKWFQYKATATDIAYTPGCAPSVLIMFIDMILMNEEVPSPGCMPTMFPSQRTLETTLFVIAIICIPWILLGTPLWTICTRKYRKRKTERTGDTIMETIEISGKEVIITEVEKGHGKGSHMDEEEEEEPMGEIWIHQAIHTVEYILSTISHTASYLRLWALSLAHAELSEVLWTMVLSKSLTMTTNYVGCIAVFIIFAIWVFFTIAIMVMMEGLSAFLHTLRLHWVEFMSKFYSGTGYDFEPLSFKAILMADEED</sequence>
<gene>
    <name evidence="11" type="primary">Dgri\GH19225</name>
    <name evidence="11" type="ORF">Dgri_GH19225</name>
</gene>
<comment type="function">
    <text evidence="9">Essential component of the vacuolar proton pump (V-ATPase), a multimeric enzyme that catalyzes the translocation of protons across the membranes. Required for assembly and activity of the V-ATPase.</text>
</comment>
<dbReference type="PhylomeDB" id="B4JF19"/>
<evidence type="ECO:0000256" key="3">
    <source>
        <dbReference type="ARBA" id="ARBA00022448"/>
    </source>
</evidence>
<evidence type="ECO:0000313" key="11">
    <source>
        <dbReference type="EMBL" id="EDV93300.1"/>
    </source>
</evidence>
<evidence type="ECO:0000256" key="2">
    <source>
        <dbReference type="ARBA" id="ARBA00009904"/>
    </source>
</evidence>
<dbReference type="PIRSF" id="PIRSF001293">
    <property type="entry name" value="ATP6V0A1"/>
    <property type="match status" value="1"/>
</dbReference>
<name>B4JF19_DROGR</name>
<dbReference type="GO" id="GO:0051117">
    <property type="term" value="F:ATPase binding"/>
    <property type="evidence" value="ECO:0007669"/>
    <property type="project" value="TreeGrafter"/>
</dbReference>
<dbReference type="eggNOG" id="KOG2189">
    <property type="taxonomic scope" value="Eukaryota"/>
</dbReference>
<keyword evidence="12" id="KW-1185">Reference proteome</keyword>
<proteinExistence type="inferred from homology"/>
<dbReference type="PANTHER" id="PTHR11629">
    <property type="entry name" value="VACUOLAR PROTON ATPASES"/>
    <property type="match status" value="1"/>
</dbReference>
<comment type="similarity">
    <text evidence="2 9">Belongs to the V-ATPase 116 kDa subunit family.</text>
</comment>
<feature type="transmembrane region" description="Helical" evidence="9">
    <location>
        <begin position="571"/>
        <end position="595"/>
    </location>
</feature>
<evidence type="ECO:0000256" key="6">
    <source>
        <dbReference type="ARBA" id="ARBA00022989"/>
    </source>
</evidence>
<keyword evidence="3 9" id="KW-0813">Transport</keyword>
<dbReference type="STRING" id="7222.B4JF19"/>
<evidence type="ECO:0000256" key="10">
    <source>
        <dbReference type="SAM" id="Coils"/>
    </source>
</evidence>
<keyword evidence="6 9" id="KW-1133">Transmembrane helix</keyword>
<dbReference type="GO" id="GO:0007035">
    <property type="term" value="P:vacuolar acidification"/>
    <property type="evidence" value="ECO:0007669"/>
    <property type="project" value="TreeGrafter"/>
</dbReference>
<evidence type="ECO:0000256" key="4">
    <source>
        <dbReference type="ARBA" id="ARBA00022692"/>
    </source>
</evidence>
<evidence type="ECO:0000256" key="8">
    <source>
        <dbReference type="ARBA" id="ARBA00023136"/>
    </source>
</evidence>
<dbReference type="AlphaFoldDB" id="B4JF19"/>
<dbReference type="InterPro" id="IPR026028">
    <property type="entry name" value="V-type_ATPase_116kDa_su_euka"/>
</dbReference>
<feature type="transmembrane region" description="Helical" evidence="9">
    <location>
        <begin position="780"/>
        <end position="804"/>
    </location>
</feature>
<keyword evidence="8 9" id="KW-0472">Membrane</keyword>
<dbReference type="HOGENOM" id="CLU_005230_0_2_1"/>
<keyword evidence="10" id="KW-0175">Coiled coil</keyword>
<feature type="transmembrane region" description="Helical" evidence="9">
    <location>
        <begin position="542"/>
        <end position="565"/>
    </location>
</feature>
<keyword evidence="4 9" id="KW-0812">Transmembrane</keyword>
<dbReference type="GO" id="GO:0000220">
    <property type="term" value="C:vacuolar proton-transporting V-type ATPase, V0 domain"/>
    <property type="evidence" value="ECO:0007669"/>
    <property type="project" value="InterPro"/>
</dbReference>
<dbReference type="KEGG" id="dgr:6563364"/>
<reference evidence="11 12" key="1">
    <citation type="journal article" date="2007" name="Nature">
        <title>Evolution of genes and genomes on the Drosophila phylogeny.</title>
        <authorList>
            <consortium name="Drosophila 12 Genomes Consortium"/>
            <person name="Clark A.G."/>
            <person name="Eisen M.B."/>
            <person name="Smith D.R."/>
            <person name="Bergman C.M."/>
            <person name="Oliver B."/>
            <person name="Markow T.A."/>
            <person name="Kaufman T.C."/>
            <person name="Kellis M."/>
            <person name="Gelbart W."/>
            <person name="Iyer V.N."/>
            <person name="Pollard D.A."/>
            <person name="Sackton T.B."/>
            <person name="Larracuente A.M."/>
            <person name="Singh N.D."/>
            <person name="Abad J.P."/>
            <person name="Abt D.N."/>
            <person name="Adryan B."/>
            <person name="Aguade M."/>
            <person name="Akashi H."/>
            <person name="Anderson W.W."/>
            <person name="Aquadro C.F."/>
            <person name="Ardell D.H."/>
            <person name="Arguello R."/>
            <person name="Artieri C.G."/>
            <person name="Barbash D.A."/>
            <person name="Barker D."/>
            <person name="Barsanti P."/>
            <person name="Batterham P."/>
            <person name="Batzoglou S."/>
            <person name="Begun D."/>
            <person name="Bhutkar A."/>
            <person name="Blanco E."/>
            <person name="Bosak S.A."/>
            <person name="Bradley R.K."/>
            <person name="Brand A.D."/>
            <person name="Brent M.R."/>
            <person name="Brooks A.N."/>
            <person name="Brown R.H."/>
            <person name="Butlin R.K."/>
            <person name="Caggese C."/>
            <person name="Calvi B.R."/>
            <person name="Bernardo de Carvalho A."/>
            <person name="Caspi A."/>
            <person name="Castrezana S."/>
            <person name="Celniker S.E."/>
            <person name="Chang J.L."/>
            <person name="Chapple C."/>
            <person name="Chatterji S."/>
            <person name="Chinwalla A."/>
            <person name="Civetta A."/>
            <person name="Clifton S.W."/>
            <person name="Comeron J.M."/>
            <person name="Costello J.C."/>
            <person name="Coyne J.A."/>
            <person name="Daub J."/>
            <person name="David R.G."/>
            <person name="Delcher A.L."/>
            <person name="Delehaunty K."/>
            <person name="Do C.B."/>
            <person name="Ebling H."/>
            <person name="Edwards K."/>
            <person name="Eickbush T."/>
            <person name="Evans J.D."/>
            <person name="Filipski A."/>
            <person name="Findeiss S."/>
            <person name="Freyhult E."/>
            <person name="Fulton L."/>
            <person name="Fulton R."/>
            <person name="Garcia A.C."/>
            <person name="Gardiner A."/>
            <person name="Garfield D.A."/>
            <person name="Garvin B.E."/>
            <person name="Gibson G."/>
            <person name="Gilbert D."/>
            <person name="Gnerre S."/>
            <person name="Godfrey J."/>
            <person name="Good R."/>
            <person name="Gotea V."/>
            <person name="Gravely B."/>
            <person name="Greenberg A.J."/>
            <person name="Griffiths-Jones S."/>
            <person name="Gross S."/>
            <person name="Guigo R."/>
            <person name="Gustafson E.A."/>
            <person name="Haerty W."/>
            <person name="Hahn M.W."/>
            <person name="Halligan D.L."/>
            <person name="Halpern A.L."/>
            <person name="Halter G.M."/>
            <person name="Han M.V."/>
            <person name="Heger A."/>
            <person name="Hillier L."/>
            <person name="Hinrichs A.S."/>
            <person name="Holmes I."/>
            <person name="Hoskins R.A."/>
            <person name="Hubisz M.J."/>
            <person name="Hultmark D."/>
            <person name="Huntley M.A."/>
            <person name="Jaffe D.B."/>
            <person name="Jagadeeshan S."/>
            <person name="Jeck W.R."/>
            <person name="Johnson J."/>
            <person name="Jones C.D."/>
            <person name="Jordan W.C."/>
            <person name="Karpen G.H."/>
            <person name="Kataoka E."/>
            <person name="Keightley P.D."/>
            <person name="Kheradpour P."/>
            <person name="Kirkness E.F."/>
            <person name="Koerich L.B."/>
            <person name="Kristiansen K."/>
            <person name="Kudrna D."/>
            <person name="Kulathinal R.J."/>
            <person name="Kumar S."/>
            <person name="Kwok R."/>
            <person name="Lander E."/>
            <person name="Langley C.H."/>
            <person name="Lapoint R."/>
            <person name="Lazzaro B.P."/>
            <person name="Lee S.J."/>
            <person name="Levesque L."/>
            <person name="Li R."/>
            <person name="Lin C.F."/>
            <person name="Lin M.F."/>
            <person name="Lindblad-Toh K."/>
            <person name="Llopart A."/>
            <person name="Long M."/>
            <person name="Low L."/>
            <person name="Lozovsky E."/>
            <person name="Lu J."/>
            <person name="Luo M."/>
            <person name="Machado C.A."/>
            <person name="Makalowski W."/>
            <person name="Marzo M."/>
            <person name="Matsuda M."/>
            <person name="Matzkin L."/>
            <person name="McAllister B."/>
            <person name="McBride C.S."/>
            <person name="McKernan B."/>
            <person name="McKernan K."/>
            <person name="Mendez-Lago M."/>
            <person name="Minx P."/>
            <person name="Mollenhauer M.U."/>
            <person name="Montooth K."/>
            <person name="Mount S.M."/>
            <person name="Mu X."/>
            <person name="Myers E."/>
            <person name="Negre B."/>
            <person name="Newfeld S."/>
            <person name="Nielsen R."/>
            <person name="Noor M.A."/>
            <person name="O'Grady P."/>
            <person name="Pachter L."/>
            <person name="Papaceit M."/>
            <person name="Parisi M.J."/>
            <person name="Parisi M."/>
            <person name="Parts L."/>
            <person name="Pedersen J.S."/>
            <person name="Pesole G."/>
            <person name="Phillippy A.M."/>
            <person name="Ponting C.P."/>
            <person name="Pop M."/>
            <person name="Porcelli D."/>
            <person name="Powell J.R."/>
            <person name="Prohaska S."/>
            <person name="Pruitt K."/>
            <person name="Puig M."/>
            <person name="Quesneville H."/>
            <person name="Ram K.R."/>
            <person name="Rand D."/>
            <person name="Rasmussen M.D."/>
            <person name="Reed L.K."/>
            <person name="Reenan R."/>
            <person name="Reily A."/>
            <person name="Remington K.A."/>
            <person name="Rieger T.T."/>
            <person name="Ritchie M.G."/>
            <person name="Robin C."/>
            <person name="Rogers Y.H."/>
            <person name="Rohde C."/>
            <person name="Rozas J."/>
            <person name="Rubenfield M.J."/>
            <person name="Ruiz A."/>
            <person name="Russo S."/>
            <person name="Salzberg S.L."/>
            <person name="Sanchez-Gracia A."/>
            <person name="Saranga D.J."/>
            <person name="Sato H."/>
            <person name="Schaeffer S.W."/>
            <person name="Schatz M.C."/>
            <person name="Schlenke T."/>
            <person name="Schwartz R."/>
            <person name="Segarra C."/>
            <person name="Singh R.S."/>
            <person name="Sirot L."/>
            <person name="Sirota M."/>
            <person name="Sisneros N.B."/>
            <person name="Smith C.D."/>
            <person name="Smith T.F."/>
            <person name="Spieth J."/>
            <person name="Stage D.E."/>
            <person name="Stark A."/>
            <person name="Stephan W."/>
            <person name="Strausberg R.L."/>
            <person name="Strempel S."/>
            <person name="Sturgill D."/>
            <person name="Sutton G."/>
            <person name="Sutton G.G."/>
            <person name="Tao W."/>
            <person name="Teichmann S."/>
            <person name="Tobari Y.N."/>
            <person name="Tomimura Y."/>
            <person name="Tsolas J.M."/>
            <person name="Valente V.L."/>
            <person name="Venter E."/>
            <person name="Venter J.C."/>
            <person name="Vicario S."/>
            <person name="Vieira F.G."/>
            <person name="Vilella A.J."/>
            <person name="Villasante A."/>
            <person name="Walenz B."/>
            <person name="Wang J."/>
            <person name="Wasserman M."/>
            <person name="Watts T."/>
            <person name="Wilson D."/>
            <person name="Wilson R.K."/>
            <person name="Wing R.A."/>
            <person name="Wolfner M.F."/>
            <person name="Wong A."/>
            <person name="Wong G.K."/>
            <person name="Wu C.I."/>
            <person name="Wu G."/>
            <person name="Yamamoto D."/>
            <person name="Yang H.P."/>
            <person name="Yang S.P."/>
            <person name="Yorke J.A."/>
            <person name="Yoshida K."/>
            <person name="Zdobnov E."/>
            <person name="Zhang P."/>
            <person name="Zhang Y."/>
            <person name="Zimin A.V."/>
            <person name="Baldwin J."/>
            <person name="Abdouelleil A."/>
            <person name="Abdulkadir J."/>
            <person name="Abebe A."/>
            <person name="Abera B."/>
            <person name="Abreu J."/>
            <person name="Acer S.C."/>
            <person name="Aftuck L."/>
            <person name="Alexander A."/>
            <person name="An P."/>
            <person name="Anderson E."/>
            <person name="Anderson S."/>
            <person name="Arachi H."/>
            <person name="Azer M."/>
            <person name="Bachantsang P."/>
            <person name="Barry A."/>
            <person name="Bayul T."/>
            <person name="Berlin A."/>
            <person name="Bessette D."/>
            <person name="Bloom T."/>
            <person name="Blye J."/>
            <person name="Boguslavskiy L."/>
            <person name="Bonnet C."/>
            <person name="Boukhgalter B."/>
            <person name="Bourzgui I."/>
            <person name="Brown A."/>
            <person name="Cahill P."/>
            <person name="Channer S."/>
            <person name="Cheshatsang Y."/>
            <person name="Chuda L."/>
            <person name="Citroen M."/>
            <person name="Collymore A."/>
            <person name="Cooke P."/>
            <person name="Costello M."/>
            <person name="D'Aco K."/>
            <person name="Daza R."/>
            <person name="De Haan G."/>
            <person name="DeGray S."/>
            <person name="DeMaso C."/>
            <person name="Dhargay N."/>
            <person name="Dooley K."/>
            <person name="Dooley E."/>
            <person name="Doricent M."/>
            <person name="Dorje P."/>
            <person name="Dorjee K."/>
            <person name="Dupes A."/>
            <person name="Elong R."/>
            <person name="Falk J."/>
            <person name="Farina A."/>
            <person name="Faro S."/>
            <person name="Ferguson D."/>
            <person name="Fisher S."/>
            <person name="Foley C.D."/>
            <person name="Franke A."/>
            <person name="Friedrich D."/>
            <person name="Gadbois L."/>
            <person name="Gearin G."/>
            <person name="Gearin C.R."/>
            <person name="Giannoukos G."/>
            <person name="Goode T."/>
            <person name="Graham J."/>
            <person name="Grandbois E."/>
            <person name="Grewal S."/>
            <person name="Gyaltsen K."/>
            <person name="Hafez N."/>
            <person name="Hagos B."/>
            <person name="Hall J."/>
            <person name="Henson C."/>
            <person name="Hollinger A."/>
            <person name="Honan T."/>
            <person name="Huard M.D."/>
            <person name="Hughes L."/>
            <person name="Hurhula B."/>
            <person name="Husby M.E."/>
            <person name="Kamat A."/>
            <person name="Kanga B."/>
            <person name="Kashin S."/>
            <person name="Khazanovich D."/>
            <person name="Kisner P."/>
            <person name="Lance K."/>
            <person name="Lara M."/>
            <person name="Lee W."/>
            <person name="Lennon N."/>
            <person name="Letendre F."/>
            <person name="LeVine R."/>
            <person name="Lipovsky A."/>
            <person name="Liu X."/>
            <person name="Liu J."/>
            <person name="Liu S."/>
            <person name="Lokyitsang T."/>
            <person name="Lokyitsang Y."/>
            <person name="Lubonja R."/>
            <person name="Lui A."/>
            <person name="MacDonald P."/>
            <person name="Magnisalis V."/>
            <person name="Maru K."/>
            <person name="Matthews C."/>
            <person name="McCusker W."/>
            <person name="McDonough S."/>
            <person name="Mehta T."/>
            <person name="Meldrim J."/>
            <person name="Meneus L."/>
            <person name="Mihai O."/>
            <person name="Mihalev A."/>
            <person name="Mihova T."/>
            <person name="Mittelman R."/>
            <person name="Mlenga V."/>
            <person name="Montmayeur A."/>
            <person name="Mulrain L."/>
            <person name="Navidi A."/>
            <person name="Naylor J."/>
            <person name="Negash T."/>
            <person name="Nguyen T."/>
            <person name="Nguyen N."/>
            <person name="Nicol R."/>
            <person name="Norbu C."/>
            <person name="Norbu N."/>
            <person name="Novod N."/>
            <person name="O'Neill B."/>
            <person name="Osman S."/>
            <person name="Markiewicz E."/>
            <person name="Oyono O.L."/>
            <person name="Patti C."/>
            <person name="Phunkhang P."/>
            <person name="Pierre F."/>
            <person name="Priest M."/>
            <person name="Raghuraman S."/>
            <person name="Rege F."/>
            <person name="Reyes R."/>
            <person name="Rise C."/>
            <person name="Rogov P."/>
            <person name="Ross K."/>
            <person name="Ryan E."/>
            <person name="Settipalli S."/>
            <person name="Shea T."/>
            <person name="Sherpa N."/>
            <person name="Shi L."/>
            <person name="Shih D."/>
            <person name="Sparrow T."/>
            <person name="Spaulding J."/>
            <person name="Stalker J."/>
            <person name="Stange-Thomann N."/>
            <person name="Stavropoulos S."/>
            <person name="Stone C."/>
            <person name="Strader C."/>
            <person name="Tesfaye S."/>
            <person name="Thomson T."/>
            <person name="Thoulutsang Y."/>
            <person name="Thoulutsang D."/>
            <person name="Topham K."/>
            <person name="Topping I."/>
            <person name="Tsamla T."/>
            <person name="Vassiliev H."/>
            <person name="Vo A."/>
            <person name="Wangchuk T."/>
            <person name="Wangdi T."/>
            <person name="Weiand M."/>
            <person name="Wilkinson J."/>
            <person name="Wilson A."/>
            <person name="Yadav S."/>
            <person name="Young G."/>
            <person name="Yu Q."/>
            <person name="Zembek L."/>
            <person name="Zhong D."/>
            <person name="Zimmer A."/>
            <person name="Zwirko Z."/>
            <person name="Jaffe D.B."/>
            <person name="Alvarez P."/>
            <person name="Brockman W."/>
            <person name="Butler J."/>
            <person name="Chin C."/>
            <person name="Gnerre S."/>
            <person name="Grabherr M."/>
            <person name="Kleber M."/>
            <person name="Mauceli E."/>
            <person name="MacCallum I."/>
        </authorList>
    </citation>
    <scope>NUCLEOTIDE SEQUENCE [LARGE SCALE GENOMIC DNA]</scope>
    <source>
        <strain evidence="12">Tucson 15287-2541.00</strain>
    </source>
</reference>
<evidence type="ECO:0000256" key="9">
    <source>
        <dbReference type="RuleBase" id="RU361189"/>
    </source>
</evidence>
<feature type="coiled-coil region" evidence="10">
    <location>
        <begin position="109"/>
        <end position="150"/>
    </location>
</feature>
<evidence type="ECO:0000256" key="7">
    <source>
        <dbReference type="ARBA" id="ARBA00023065"/>
    </source>
</evidence>
<dbReference type="GO" id="GO:0046961">
    <property type="term" value="F:proton-transporting ATPase activity, rotational mechanism"/>
    <property type="evidence" value="ECO:0007669"/>
    <property type="project" value="InterPro"/>
</dbReference>
<comment type="subcellular location">
    <subcellularLocation>
        <location evidence="1">Membrane</location>
        <topology evidence="1">Multi-pass membrane protein</topology>
    </subcellularLocation>
</comment>
<dbReference type="GO" id="GO:0005886">
    <property type="term" value="C:plasma membrane"/>
    <property type="evidence" value="ECO:0007669"/>
    <property type="project" value="TreeGrafter"/>
</dbReference>
<feature type="transmembrane region" description="Helical" evidence="9">
    <location>
        <begin position="647"/>
        <end position="671"/>
    </location>
</feature>
<evidence type="ECO:0000256" key="5">
    <source>
        <dbReference type="ARBA" id="ARBA00022781"/>
    </source>
</evidence>
<dbReference type="FunCoup" id="B4JF19">
    <property type="interactions" value="279"/>
</dbReference>
<evidence type="ECO:0000313" key="12">
    <source>
        <dbReference type="Proteomes" id="UP000001070"/>
    </source>
</evidence>
<organism evidence="12">
    <name type="scientific">Drosophila grimshawi</name>
    <name type="common">Hawaiian fruit fly</name>
    <name type="synonym">Idiomyia grimshawi</name>
    <dbReference type="NCBI Taxonomy" id="7222"/>
    <lineage>
        <taxon>Eukaryota</taxon>
        <taxon>Metazoa</taxon>
        <taxon>Ecdysozoa</taxon>
        <taxon>Arthropoda</taxon>
        <taxon>Hexapoda</taxon>
        <taxon>Insecta</taxon>
        <taxon>Pterygota</taxon>
        <taxon>Neoptera</taxon>
        <taxon>Endopterygota</taxon>
        <taxon>Diptera</taxon>
        <taxon>Brachycera</taxon>
        <taxon>Muscomorpha</taxon>
        <taxon>Ephydroidea</taxon>
        <taxon>Drosophilidae</taxon>
        <taxon>Drosophila</taxon>
        <taxon>Hawaiian Drosophila</taxon>
    </lineage>
</organism>
<dbReference type="EMBL" id="CH916369">
    <property type="protein sequence ID" value="EDV93300.1"/>
    <property type="molecule type" value="Genomic_DNA"/>
</dbReference>
<keyword evidence="5 9" id="KW-0375">Hydrogen ion transport</keyword>
<dbReference type="Pfam" id="PF01496">
    <property type="entry name" value="V_ATPase_I"/>
    <property type="match status" value="1"/>
</dbReference>
<feature type="transmembrane region" description="Helical" evidence="9">
    <location>
        <begin position="413"/>
        <end position="437"/>
    </location>
</feature>